<gene>
    <name evidence="1" type="ORF">PNOK_0970700</name>
</gene>
<keyword evidence="2" id="KW-1185">Reference proteome</keyword>
<dbReference type="EMBL" id="NBII01000012">
    <property type="protein sequence ID" value="PAV14629.1"/>
    <property type="molecule type" value="Genomic_DNA"/>
</dbReference>
<protein>
    <submittedName>
        <fullName evidence="1">Uncharacterized protein</fullName>
    </submittedName>
</protein>
<reference evidence="1 2" key="1">
    <citation type="journal article" date="2017" name="Mol. Ecol.">
        <title>Comparative and population genomic landscape of Phellinus noxius: A hypervariable fungus causing root rot in trees.</title>
        <authorList>
            <person name="Chung C.L."/>
            <person name="Lee T.J."/>
            <person name="Akiba M."/>
            <person name="Lee H.H."/>
            <person name="Kuo T.H."/>
            <person name="Liu D."/>
            <person name="Ke H.M."/>
            <person name="Yokoi T."/>
            <person name="Roa M.B."/>
            <person name="Lu M.J."/>
            <person name="Chang Y.Y."/>
            <person name="Ann P.J."/>
            <person name="Tsai J.N."/>
            <person name="Chen C.Y."/>
            <person name="Tzean S.S."/>
            <person name="Ota Y."/>
            <person name="Hattori T."/>
            <person name="Sahashi N."/>
            <person name="Liou R.F."/>
            <person name="Kikuchi T."/>
            <person name="Tsai I.J."/>
        </authorList>
    </citation>
    <scope>NUCLEOTIDE SEQUENCE [LARGE SCALE GENOMIC DNA]</scope>
    <source>
        <strain evidence="1 2">FFPRI411160</strain>
    </source>
</reference>
<dbReference type="InParanoid" id="A0A286U542"/>
<name>A0A286U542_9AGAM</name>
<sequence>MILPPLCDCSHRRYPLPTTCFDKSQTHSKKGRSTFQAFTSTASGAPKILSSLLRDIIFSNYANKRLHLR</sequence>
<dbReference type="AlphaFoldDB" id="A0A286U542"/>
<dbReference type="Proteomes" id="UP000217199">
    <property type="component" value="Unassembled WGS sequence"/>
</dbReference>
<proteinExistence type="predicted"/>
<evidence type="ECO:0000313" key="1">
    <source>
        <dbReference type="EMBL" id="PAV14629.1"/>
    </source>
</evidence>
<evidence type="ECO:0000313" key="2">
    <source>
        <dbReference type="Proteomes" id="UP000217199"/>
    </source>
</evidence>
<comment type="caution">
    <text evidence="1">The sequence shown here is derived from an EMBL/GenBank/DDBJ whole genome shotgun (WGS) entry which is preliminary data.</text>
</comment>
<accession>A0A286U542</accession>
<organism evidence="1 2">
    <name type="scientific">Pyrrhoderma noxium</name>
    <dbReference type="NCBI Taxonomy" id="2282107"/>
    <lineage>
        <taxon>Eukaryota</taxon>
        <taxon>Fungi</taxon>
        <taxon>Dikarya</taxon>
        <taxon>Basidiomycota</taxon>
        <taxon>Agaricomycotina</taxon>
        <taxon>Agaricomycetes</taxon>
        <taxon>Hymenochaetales</taxon>
        <taxon>Hymenochaetaceae</taxon>
        <taxon>Pyrrhoderma</taxon>
    </lineage>
</organism>